<dbReference type="PANTHER" id="PTHR12969:SF7">
    <property type="entry name" value="INTRAFLAGELLAR TRANSPORT PROTEIN 52 HOMOLOG"/>
    <property type="match status" value="1"/>
</dbReference>
<feature type="transmembrane region" description="Helical" evidence="1">
    <location>
        <begin position="77"/>
        <end position="95"/>
    </location>
</feature>
<keyword evidence="1" id="KW-0472">Membrane</keyword>
<protein>
    <submittedName>
        <fullName evidence="4">GldG family protein</fullName>
    </submittedName>
</protein>
<sequence>MRAVLSWLNSLKVTLAVLGLISLFASGAIYFFLPNLRVSLWGLCALGLMLLFLYVLSSFHEIKLAFLGRHGRYGANTLFMVIAFITLVALVNFLGATNYRRLDLTAASQFTLTPQTKRVLKELQQPVKAMGFFPDDIYYQSSKKAAESLLAEYRELSGMFNYDFVDPESKPALARQYGVKEYGTIVFLSGEHKKAVSLKDEQVFSSGELTFTSAILEVTGVQQKKVYFLDGHGERDTESTFLEGYSRARVGLIKDLYRVDTLNLTMSPEMPSDCAVLVLAGPKRPFSEKEVDILRAYLKRSGKVLALIDPNPPAEVEQILAEWGIAIGQGMVIDEGSHVSPDSSTPAVLRGSYAPVVVTRNLDTTYFPEATALFLTETLIEEIGKEASAKWPIAPVTSRSLGLLPFAVTSRGSWLETNREEHKFDETLDARGPLAIGLLAMGSSPLGQKGNHGSQSEEKLTRLLVIGDSDFASNQHYQNVGNSDLFLNSVSWLAEEESLISIRPKPFTFRRLVVSQEDLSFIRYSSLVLLPLAVLLVGGITWWSKR</sequence>
<feature type="transmembrane region" description="Helical" evidence="1">
    <location>
        <begin position="521"/>
        <end position="543"/>
    </location>
</feature>
<dbReference type="AlphaFoldDB" id="A0A933GL50"/>
<keyword evidence="1" id="KW-0812">Transmembrane</keyword>
<evidence type="ECO:0000259" key="3">
    <source>
        <dbReference type="Pfam" id="PF23357"/>
    </source>
</evidence>
<dbReference type="InterPro" id="IPR019196">
    <property type="entry name" value="ABC_transp_unknown"/>
</dbReference>
<evidence type="ECO:0000256" key="1">
    <source>
        <dbReference type="SAM" id="Phobius"/>
    </source>
</evidence>
<accession>A0A933GL50</accession>
<feature type="transmembrane region" description="Helical" evidence="1">
    <location>
        <begin position="12"/>
        <end position="32"/>
    </location>
</feature>
<reference evidence="4" key="1">
    <citation type="submission" date="2020-07" db="EMBL/GenBank/DDBJ databases">
        <title>Huge and variable diversity of episymbiotic CPR bacteria and DPANN archaea in groundwater ecosystems.</title>
        <authorList>
            <person name="He C.Y."/>
            <person name="Keren R."/>
            <person name="Whittaker M."/>
            <person name="Farag I.F."/>
            <person name="Doudna J."/>
            <person name="Cate J.H.D."/>
            <person name="Banfield J.F."/>
        </authorList>
    </citation>
    <scope>NUCLEOTIDE SEQUENCE</scope>
    <source>
        <strain evidence="4">NC_groundwater_1482_Ag_S-0.65um_47_24</strain>
    </source>
</reference>
<dbReference type="InterPro" id="IPR039975">
    <property type="entry name" value="IFT52"/>
</dbReference>
<comment type="caution">
    <text evidence="4">The sequence shown here is derived from an EMBL/GenBank/DDBJ whole genome shotgun (WGS) entry which is preliminary data.</text>
</comment>
<keyword evidence="1" id="KW-1133">Transmembrane helix</keyword>
<dbReference type="Gene3D" id="3.40.30.10">
    <property type="entry name" value="Glutaredoxin"/>
    <property type="match status" value="1"/>
</dbReference>
<dbReference type="EMBL" id="JACQWF010000263">
    <property type="protein sequence ID" value="MBI4595881.1"/>
    <property type="molecule type" value="Genomic_DNA"/>
</dbReference>
<evidence type="ECO:0000259" key="2">
    <source>
        <dbReference type="Pfam" id="PF09822"/>
    </source>
</evidence>
<dbReference type="InterPro" id="IPR055396">
    <property type="entry name" value="DUF7088"/>
</dbReference>
<dbReference type="Pfam" id="PF23357">
    <property type="entry name" value="DUF7088"/>
    <property type="match status" value="1"/>
</dbReference>
<organism evidence="4 5">
    <name type="scientific">Tectimicrobiota bacterium</name>
    <dbReference type="NCBI Taxonomy" id="2528274"/>
    <lineage>
        <taxon>Bacteria</taxon>
        <taxon>Pseudomonadati</taxon>
        <taxon>Nitrospinota/Tectimicrobiota group</taxon>
        <taxon>Candidatus Tectimicrobiota</taxon>
    </lineage>
</organism>
<evidence type="ECO:0000313" key="5">
    <source>
        <dbReference type="Proteomes" id="UP000772181"/>
    </source>
</evidence>
<evidence type="ECO:0000313" key="4">
    <source>
        <dbReference type="EMBL" id="MBI4595881.1"/>
    </source>
</evidence>
<dbReference type="PANTHER" id="PTHR12969">
    <property type="entry name" value="NGD5/OSM-6/IFT52"/>
    <property type="match status" value="1"/>
</dbReference>
<gene>
    <name evidence="4" type="ORF">HY730_05815</name>
</gene>
<feature type="transmembrane region" description="Helical" evidence="1">
    <location>
        <begin position="38"/>
        <end position="56"/>
    </location>
</feature>
<proteinExistence type="predicted"/>
<feature type="domain" description="ABC-type uncharacterised transport system" evidence="2">
    <location>
        <begin position="223"/>
        <end position="488"/>
    </location>
</feature>
<name>A0A933GL50_UNCTE</name>
<dbReference type="Proteomes" id="UP000772181">
    <property type="component" value="Unassembled WGS sequence"/>
</dbReference>
<feature type="domain" description="DUF7088" evidence="3">
    <location>
        <begin position="109"/>
        <end position="182"/>
    </location>
</feature>
<dbReference type="Pfam" id="PF09822">
    <property type="entry name" value="ABC_transp_aux"/>
    <property type="match status" value="1"/>
</dbReference>